<dbReference type="Proteomes" id="UP000011723">
    <property type="component" value="Chromosome"/>
</dbReference>
<dbReference type="eggNOG" id="COG3513">
    <property type="taxonomic scope" value="Bacteria"/>
</dbReference>
<dbReference type="AlphaFoldDB" id="M1MWR2"/>
<organism evidence="2 3">
    <name type="scientific">Corynebacterium halotolerans YIM 70093 = DSM 44683</name>
    <dbReference type="NCBI Taxonomy" id="1121362"/>
    <lineage>
        <taxon>Bacteria</taxon>
        <taxon>Bacillati</taxon>
        <taxon>Actinomycetota</taxon>
        <taxon>Actinomycetes</taxon>
        <taxon>Mycobacteriales</taxon>
        <taxon>Corynebacteriaceae</taxon>
        <taxon>Corynebacterium</taxon>
    </lineage>
</organism>
<evidence type="ECO:0000259" key="1">
    <source>
        <dbReference type="Pfam" id="PF07510"/>
    </source>
</evidence>
<dbReference type="EMBL" id="CP003697">
    <property type="protein sequence ID" value="AGF72184.1"/>
    <property type="molecule type" value="Genomic_DNA"/>
</dbReference>
<keyword evidence="3" id="KW-1185">Reference proteome</keyword>
<dbReference type="OrthoDB" id="5196645at2"/>
<dbReference type="HOGENOM" id="CLU_043034_1_1_11"/>
<dbReference type="STRING" id="1121362.A605_05890"/>
<dbReference type="Pfam" id="PF07510">
    <property type="entry name" value="GmrSD_C"/>
    <property type="match status" value="1"/>
</dbReference>
<dbReference type="RefSeq" id="WP_015400603.1">
    <property type="nucleotide sequence ID" value="NC_020302.1"/>
</dbReference>
<dbReference type="KEGG" id="chn:A605_05890"/>
<proteinExistence type="predicted"/>
<sequence length="218" mass="23589">MRPFRVYLTALVCATILVAGLEVAPHLAPREEPGLPRLPVLLADIRPVPQRARVLGYERTEFGAGWATVGACTVREHILITQLADTAADTAGGGCTVTTGRGRDPYTGEEIVLGPAATAVEIDHILPLSAAWDLGAHAWDPATRLAFANDPLNLLVTTREANRDKSDYLPAAWLPPDPAARCWYARRLALVAQRYALPLPREDLSAMRAACRLSGLLR</sequence>
<gene>
    <name evidence="2" type="ORF">A605_05890</name>
</gene>
<evidence type="ECO:0000313" key="3">
    <source>
        <dbReference type="Proteomes" id="UP000011723"/>
    </source>
</evidence>
<feature type="domain" description="GmrSD restriction endonucleases C-terminal" evidence="1">
    <location>
        <begin position="79"/>
        <end position="179"/>
    </location>
</feature>
<reference evidence="2 3" key="1">
    <citation type="journal article" date="2012" name="Stand. Genomic Sci.">
        <title>Genome sequence of the halotolerant bacterium Corynebacterium halotolerans type strain YIM 70093(T) (= DSM 44683(T)).</title>
        <authorList>
            <person name="Ruckert C."/>
            <person name="Albersmeier A."/>
            <person name="Al-Dilaimi A."/>
            <person name="Niehaus K."/>
            <person name="Szczepanowski R."/>
            <person name="Kalinowski J."/>
        </authorList>
    </citation>
    <scope>NUCLEOTIDE SEQUENCE [LARGE SCALE GENOMIC DNA]</scope>
    <source>
        <strain evidence="2">YIM 70093</strain>
    </source>
</reference>
<name>M1MWR2_9CORY</name>
<dbReference type="InterPro" id="IPR011089">
    <property type="entry name" value="GmrSD_C"/>
</dbReference>
<protein>
    <recommendedName>
        <fullName evidence="1">GmrSD restriction endonucleases C-terminal domain-containing protein</fullName>
    </recommendedName>
</protein>
<dbReference type="PATRIC" id="fig|1121362.3.peg.1186"/>
<accession>M1MWR2</accession>
<evidence type="ECO:0000313" key="2">
    <source>
        <dbReference type="EMBL" id="AGF72184.1"/>
    </source>
</evidence>